<evidence type="ECO:0008006" key="5">
    <source>
        <dbReference type="Google" id="ProtNLM"/>
    </source>
</evidence>
<evidence type="ECO:0000313" key="3">
    <source>
        <dbReference type="EMBL" id="KAJ7614486.1"/>
    </source>
</evidence>
<dbReference type="Proteomes" id="UP001221142">
    <property type="component" value="Unassembled WGS sequence"/>
</dbReference>
<evidence type="ECO:0000256" key="1">
    <source>
        <dbReference type="SAM" id="MobiDB-lite"/>
    </source>
</evidence>
<keyword evidence="2" id="KW-1133">Transmembrane helix</keyword>
<protein>
    <recommendedName>
        <fullName evidence="5">Transmembrane protein</fullName>
    </recommendedName>
</protein>
<keyword evidence="2" id="KW-0472">Membrane</keyword>
<feature type="transmembrane region" description="Helical" evidence="2">
    <location>
        <begin position="554"/>
        <end position="572"/>
    </location>
</feature>
<feature type="transmembrane region" description="Helical" evidence="2">
    <location>
        <begin position="49"/>
        <end position="67"/>
    </location>
</feature>
<organism evidence="3 4">
    <name type="scientific">Roridomyces roridus</name>
    <dbReference type="NCBI Taxonomy" id="1738132"/>
    <lineage>
        <taxon>Eukaryota</taxon>
        <taxon>Fungi</taxon>
        <taxon>Dikarya</taxon>
        <taxon>Basidiomycota</taxon>
        <taxon>Agaricomycotina</taxon>
        <taxon>Agaricomycetes</taxon>
        <taxon>Agaricomycetidae</taxon>
        <taxon>Agaricales</taxon>
        <taxon>Marasmiineae</taxon>
        <taxon>Mycenaceae</taxon>
        <taxon>Roridomyces</taxon>
    </lineage>
</organism>
<evidence type="ECO:0000256" key="2">
    <source>
        <dbReference type="SAM" id="Phobius"/>
    </source>
</evidence>
<dbReference type="EMBL" id="JARKIF010000026">
    <property type="protein sequence ID" value="KAJ7614486.1"/>
    <property type="molecule type" value="Genomic_DNA"/>
</dbReference>
<feature type="transmembrane region" description="Helical" evidence="2">
    <location>
        <begin position="680"/>
        <end position="703"/>
    </location>
</feature>
<name>A0AAD7FDW8_9AGAR</name>
<evidence type="ECO:0000313" key="4">
    <source>
        <dbReference type="Proteomes" id="UP001221142"/>
    </source>
</evidence>
<accession>A0AAD7FDW8</accession>
<feature type="transmembrane region" description="Helical" evidence="2">
    <location>
        <begin position="87"/>
        <end position="112"/>
    </location>
</feature>
<sequence length="842" mass="91869">MNRSPVLQEPRARSVTDDTEDSSSSETLLGNPRGPAGVESSRRRSIISLYLHLALVAIQVFLLVVWHQEWEHQIVFNVDHELRVAQLVKGILTTFITLYSALLVFVTQSLALRRDLHTRQLLTATHDNAVAWSGLGSAVVRLWEQRAIPASPTGVLTALTYLASVSTLHTAFPGVAAPQSLVVNQSVPISTQSLPAFDLSGVEENNRQDFLTAAGQYAEAALAFLPYLTPGNSLGLYEATLYDVLPPNAGTGSVRVNATGFNISCGYIPDTNFNATTQSITVNGTESWLGQTDTEVVTTVPLTSSNCFFRLDLWTCLSVNFDPVTFPWPALFYTSIPVLDSNNNTAPWINVTSPFEVDDTVVYIQLQVFRCSLGLVEQAVFVDSQSRNLTWFASERPFTEKDTSAWLPFSDKLGDLSTAAFADGARGFLDIWEAWYFAIPEAVTPPVLSRMSTIAGLSVADMALLQKLGLYPFNTTLRTAVYLHEVENELAKIVASMFWTLGHAPASVSSAQPFNVSLLTGQAIISVPMIQDRLDVSEPQIILIALKDGGPRQLNVISIIECLVASLVLLGLSSSFSRLERREVGATKTKIDGMDVLQTVWLYRNHPELAASLEQVQIPTDLNLRRAEMVRVQLIDGTAPMLKEFGEMSEDADVSLSETKYPPGKQGSKERLGSTWTSDLVLSLVSTILHLGLVLIHVILAVLGGMGLEHRITFSLSQQSLVSWLISTLATTFTTIYTAGLVFLTQTLSTKHSLRKTQMLTATHDTVAAWRGFGSALTSVFNQTPSLSSVVPAFMYLGGVLILHISSLGLLTVPAFEGHCGCMAIRVCVASASYYLDIRTTK</sequence>
<keyword evidence="2" id="KW-0812">Transmembrane</keyword>
<keyword evidence="4" id="KW-1185">Reference proteome</keyword>
<dbReference type="AlphaFoldDB" id="A0AAD7FDW8"/>
<feature type="transmembrane region" description="Helical" evidence="2">
    <location>
        <begin position="793"/>
        <end position="816"/>
    </location>
</feature>
<feature type="transmembrane region" description="Helical" evidence="2">
    <location>
        <begin position="724"/>
        <end position="744"/>
    </location>
</feature>
<comment type="caution">
    <text evidence="3">The sequence shown here is derived from an EMBL/GenBank/DDBJ whole genome shotgun (WGS) entry which is preliminary data.</text>
</comment>
<gene>
    <name evidence="3" type="ORF">FB45DRAFT_1008690</name>
</gene>
<reference evidence="3" key="1">
    <citation type="submission" date="2023-03" db="EMBL/GenBank/DDBJ databases">
        <title>Massive genome expansion in bonnet fungi (Mycena s.s.) driven by repeated elements and novel gene families across ecological guilds.</title>
        <authorList>
            <consortium name="Lawrence Berkeley National Laboratory"/>
            <person name="Harder C.B."/>
            <person name="Miyauchi S."/>
            <person name="Viragh M."/>
            <person name="Kuo A."/>
            <person name="Thoen E."/>
            <person name="Andreopoulos B."/>
            <person name="Lu D."/>
            <person name="Skrede I."/>
            <person name="Drula E."/>
            <person name="Henrissat B."/>
            <person name="Morin E."/>
            <person name="Kohler A."/>
            <person name="Barry K."/>
            <person name="LaButti K."/>
            <person name="Morin E."/>
            <person name="Salamov A."/>
            <person name="Lipzen A."/>
            <person name="Mereny Z."/>
            <person name="Hegedus B."/>
            <person name="Baldrian P."/>
            <person name="Stursova M."/>
            <person name="Weitz H."/>
            <person name="Taylor A."/>
            <person name="Grigoriev I.V."/>
            <person name="Nagy L.G."/>
            <person name="Martin F."/>
            <person name="Kauserud H."/>
        </authorList>
    </citation>
    <scope>NUCLEOTIDE SEQUENCE</scope>
    <source>
        <strain evidence="3">9284</strain>
    </source>
</reference>
<proteinExistence type="predicted"/>
<feature type="region of interest" description="Disordered" evidence="1">
    <location>
        <begin position="1"/>
        <end position="39"/>
    </location>
</feature>